<dbReference type="KEGG" id="soh:D1869_01085"/>
<dbReference type="Proteomes" id="UP000427373">
    <property type="component" value="Chromosome"/>
</dbReference>
<name>A0A650CDX9_SULOH</name>
<evidence type="ECO:0000313" key="5">
    <source>
        <dbReference type="Proteomes" id="UP000427373"/>
    </source>
</evidence>
<accession>A0A650CDX9</accession>
<evidence type="ECO:0000256" key="2">
    <source>
        <dbReference type="SAM" id="Phobius"/>
    </source>
</evidence>
<keyword evidence="2" id="KW-0812">Transmembrane</keyword>
<keyword evidence="2" id="KW-0472">Membrane</keyword>
<feature type="transmembrane region" description="Helical" evidence="2">
    <location>
        <begin position="6"/>
        <end position="29"/>
    </location>
</feature>
<organism evidence="4 5">
    <name type="scientific">Sulfurisphaera ohwakuensis</name>
    <dbReference type="NCBI Taxonomy" id="69656"/>
    <lineage>
        <taxon>Archaea</taxon>
        <taxon>Thermoproteota</taxon>
        <taxon>Thermoprotei</taxon>
        <taxon>Sulfolobales</taxon>
        <taxon>Sulfolobaceae</taxon>
        <taxon>Sulfurisphaera</taxon>
    </lineage>
</organism>
<reference evidence="3 6" key="2">
    <citation type="submission" date="2020-08" db="EMBL/GenBank/DDBJ databases">
        <title>Genomic Encyclopedia of Type Strains, Phase IV (KMG-IV): sequencing the most valuable type-strain genomes for metagenomic binning, comparative biology and taxonomic classification.</title>
        <authorList>
            <person name="Goeker M."/>
        </authorList>
    </citation>
    <scope>NUCLEOTIDE SEQUENCE [LARGE SCALE GENOMIC DNA]</scope>
    <source>
        <strain evidence="3 6">DSM 12421</strain>
    </source>
</reference>
<dbReference type="AlphaFoldDB" id="A0A650CDX9"/>
<dbReference type="GeneID" id="95643611"/>
<dbReference type="EMBL" id="JACHFY010000003">
    <property type="protein sequence ID" value="MBB5253150.1"/>
    <property type="molecule type" value="Genomic_DNA"/>
</dbReference>
<evidence type="ECO:0000313" key="6">
    <source>
        <dbReference type="Proteomes" id="UP000582213"/>
    </source>
</evidence>
<dbReference type="OrthoDB" id="44088at2157"/>
<proteinExistence type="predicted"/>
<dbReference type="EMBL" id="CP045484">
    <property type="protein sequence ID" value="QGR15936.1"/>
    <property type="molecule type" value="Genomic_DNA"/>
</dbReference>
<gene>
    <name evidence="4" type="ORF">D1869_01085</name>
    <name evidence="3" type="ORF">HNQ62_000892</name>
</gene>
<keyword evidence="2" id="KW-1133">Transmembrane helix</keyword>
<reference evidence="4 5" key="1">
    <citation type="submission" date="2019-10" db="EMBL/GenBank/DDBJ databases">
        <title>Genome Sequences from Six Type Strain Members of the Archaeal Family Sulfolobaceae: Acidianus ambivalens, Acidianus infernus, Metallosphaera prunae, Stygiolobus azoricus, Sulfolobus metallicus, and Sulfurisphaera ohwakuensis.</title>
        <authorList>
            <person name="Counts J.A."/>
            <person name="Kelly R.M."/>
        </authorList>
    </citation>
    <scope>NUCLEOTIDE SEQUENCE [LARGE SCALE GENOMIC DNA]</scope>
    <source>
        <strain evidence="4 5">TA-1</strain>
    </source>
</reference>
<keyword evidence="5" id="KW-1185">Reference proteome</keyword>
<feature type="compositionally biased region" description="Basic residues" evidence="1">
    <location>
        <begin position="51"/>
        <end position="64"/>
    </location>
</feature>
<dbReference type="Proteomes" id="UP000582213">
    <property type="component" value="Unassembled WGS sequence"/>
</dbReference>
<evidence type="ECO:0000256" key="1">
    <source>
        <dbReference type="SAM" id="MobiDB-lite"/>
    </source>
</evidence>
<feature type="region of interest" description="Disordered" evidence="1">
    <location>
        <begin position="41"/>
        <end position="64"/>
    </location>
</feature>
<evidence type="ECO:0000313" key="4">
    <source>
        <dbReference type="EMBL" id="QGR15936.1"/>
    </source>
</evidence>
<sequence>MIPTLGILYLTVVGVIVSGLIYISFAEVFKSGIRIKLQRSKISKGGSDGGKKKKKKATTSKTKT</sequence>
<dbReference type="RefSeq" id="WP_156013564.1">
    <property type="nucleotide sequence ID" value="NZ_AP031374.1"/>
</dbReference>
<protein>
    <submittedName>
        <fullName evidence="4">Uncharacterized protein</fullName>
    </submittedName>
</protein>
<evidence type="ECO:0000313" key="3">
    <source>
        <dbReference type="EMBL" id="MBB5253150.1"/>
    </source>
</evidence>